<dbReference type="Gene3D" id="3.40.630.30">
    <property type="match status" value="1"/>
</dbReference>
<proteinExistence type="predicted"/>
<dbReference type="Proteomes" id="UP000292346">
    <property type="component" value="Unassembled WGS sequence"/>
</dbReference>
<gene>
    <name evidence="1" type="ORF">E0H45_28955</name>
</gene>
<keyword evidence="2" id="KW-1185">Reference proteome</keyword>
<evidence type="ECO:0000313" key="1">
    <source>
        <dbReference type="EMBL" id="TCC06011.1"/>
    </source>
</evidence>
<dbReference type="SUPFAM" id="SSF55729">
    <property type="entry name" value="Acyl-CoA N-acyltransferases (Nat)"/>
    <property type="match status" value="1"/>
</dbReference>
<dbReference type="InterPro" id="IPR016181">
    <property type="entry name" value="Acyl_CoA_acyltransferase"/>
</dbReference>
<evidence type="ECO:0008006" key="3">
    <source>
        <dbReference type="Google" id="ProtNLM"/>
    </source>
</evidence>
<dbReference type="OrthoDB" id="8843203at2"/>
<dbReference type="EMBL" id="SJJZ01000003">
    <property type="protein sequence ID" value="TCC06011.1"/>
    <property type="molecule type" value="Genomic_DNA"/>
</dbReference>
<sequence>MVVWNLWTGGRSLTGSWSGLPGCGGGTRSRPASALLRANHAALWKSGVREASLWTVLENPTGSVALYERAGYRLVERQPRYRKPAEGR</sequence>
<name>A0A4R0H6M2_9ACTN</name>
<organism evidence="1 2">
    <name type="scientific">Kribbella soli</name>
    <dbReference type="NCBI Taxonomy" id="1124743"/>
    <lineage>
        <taxon>Bacteria</taxon>
        <taxon>Bacillati</taxon>
        <taxon>Actinomycetota</taxon>
        <taxon>Actinomycetes</taxon>
        <taxon>Propionibacteriales</taxon>
        <taxon>Kribbellaceae</taxon>
        <taxon>Kribbella</taxon>
    </lineage>
</organism>
<dbReference type="AlphaFoldDB" id="A0A4R0H6M2"/>
<reference evidence="1 2" key="1">
    <citation type="submission" date="2019-02" db="EMBL/GenBank/DDBJ databases">
        <title>Kribbella capetownensis sp. nov. and Kribbella speibonae sp. nov., isolated from soil.</title>
        <authorList>
            <person name="Curtis S.M."/>
            <person name="Norton I."/>
            <person name="Everest G.J."/>
            <person name="Meyers P.R."/>
        </authorList>
    </citation>
    <scope>NUCLEOTIDE SEQUENCE [LARGE SCALE GENOMIC DNA]</scope>
    <source>
        <strain evidence="1 2">KCTC 29219</strain>
    </source>
</reference>
<dbReference type="RefSeq" id="WP_131343091.1">
    <property type="nucleotide sequence ID" value="NZ_SJJZ01000003.1"/>
</dbReference>
<evidence type="ECO:0000313" key="2">
    <source>
        <dbReference type="Proteomes" id="UP000292346"/>
    </source>
</evidence>
<protein>
    <recommendedName>
        <fullName evidence="3">GNAT family N-acetyltransferase</fullName>
    </recommendedName>
</protein>
<accession>A0A4R0H6M2</accession>
<comment type="caution">
    <text evidence="1">The sequence shown here is derived from an EMBL/GenBank/DDBJ whole genome shotgun (WGS) entry which is preliminary data.</text>
</comment>